<feature type="compositionally biased region" description="Pro residues" evidence="1">
    <location>
        <begin position="45"/>
        <end position="56"/>
    </location>
</feature>
<evidence type="ECO:0000256" key="1">
    <source>
        <dbReference type="SAM" id="MobiDB-lite"/>
    </source>
</evidence>
<evidence type="ECO:0000313" key="2">
    <source>
        <dbReference type="EMBL" id="OJD12747.1"/>
    </source>
</evidence>
<feature type="compositionally biased region" description="Basic and acidic residues" evidence="1">
    <location>
        <begin position="7"/>
        <end position="19"/>
    </location>
</feature>
<keyword evidence="3" id="KW-1185">Reference proteome</keyword>
<dbReference type="OrthoDB" id="4190804at2759"/>
<sequence>MFGGKTAEQHEAEKAERYRRAASRAASREPSNTPIPSGFDHRFEPPPPHSSEPQSPPETARKAPPRMAAPEPELVDTPTGTSEGIDDGMVNRGLQIAALCHQLVQHGVPGELASNMAAMSVMEKSSPQLAPGGFNDRVKEFRQQHGHVSLRIDIKLAGHANYESWRRDVGASHILSNYENDPPLQQHSHRESSVSMAPARRSQIHDNDLHMQLIDKICKIFIDDYESDIIAHTKAWQRTFLLELRKDKPKNRFVESNVDDLISELVRHKALINPDTKKEKVKALKAEEKEKEKEKEKKKSKENDKKK</sequence>
<organism evidence="2 3">
    <name type="scientific">Emergomyces pasteurianus Ep9510</name>
    <dbReference type="NCBI Taxonomy" id="1447872"/>
    <lineage>
        <taxon>Eukaryota</taxon>
        <taxon>Fungi</taxon>
        <taxon>Dikarya</taxon>
        <taxon>Ascomycota</taxon>
        <taxon>Pezizomycotina</taxon>
        <taxon>Eurotiomycetes</taxon>
        <taxon>Eurotiomycetidae</taxon>
        <taxon>Onygenales</taxon>
        <taxon>Ajellomycetaceae</taxon>
        <taxon>Emergomyces</taxon>
    </lineage>
</organism>
<dbReference type="VEuPathDB" id="FungiDB:AJ78_06705"/>
<comment type="caution">
    <text evidence="2">The sequence shown here is derived from an EMBL/GenBank/DDBJ whole genome shotgun (WGS) entry which is preliminary data.</text>
</comment>
<evidence type="ECO:0000313" key="3">
    <source>
        <dbReference type="Proteomes" id="UP000182235"/>
    </source>
</evidence>
<reference evidence="2 3" key="1">
    <citation type="submission" date="2015-07" db="EMBL/GenBank/DDBJ databases">
        <title>Emmonsia species relationships and genome sequence.</title>
        <authorList>
            <consortium name="The Broad Institute Genomics Platform"/>
            <person name="Cuomo C.A."/>
            <person name="Munoz J.F."/>
            <person name="Imamovic A."/>
            <person name="Priest M.E."/>
            <person name="Young S."/>
            <person name="Clay O.K."/>
            <person name="McEwen J.G."/>
        </authorList>
    </citation>
    <scope>NUCLEOTIDE SEQUENCE [LARGE SCALE GENOMIC DNA]</scope>
    <source>
        <strain evidence="2 3">UAMH 9510</strain>
    </source>
</reference>
<name>A0A1J9PXY2_9EURO</name>
<dbReference type="Proteomes" id="UP000182235">
    <property type="component" value="Unassembled WGS sequence"/>
</dbReference>
<gene>
    <name evidence="2" type="ORF">AJ78_06705</name>
</gene>
<dbReference type="AlphaFoldDB" id="A0A1J9PXY2"/>
<protein>
    <submittedName>
        <fullName evidence="2">Uncharacterized protein</fullName>
    </submittedName>
</protein>
<accession>A0A1J9PXY2</accession>
<dbReference type="EMBL" id="LGRN01000369">
    <property type="protein sequence ID" value="OJD12747.1"/>
    <property type="molecule type" value="Genomic_DNA"/>
</dbReference>
<feature type="region of interest" description="Disordered" evidence="1">
    <location>
        <begin position="1"/>
        <end position="85"/>
    </location>
</feature>
<proteinExistence type="predicted"/>
<feature type="region of interest" description="Disordered" evidence="1">
    <location>
        <begin position="276"/>
        <end position="307"/>
    </location>
</feature>